<dbReference type="AlphaFoldDB" id="A0A067Q5Y2"/>
<dbReference type="PROSITE" id="PS50886">
    <property type="entry name" value="TRBD"/>
    <property type="match status" value="1"/>
</dbReference>
<evidence type="ECO:0000313" key="8">
    <source>
        <dbReference type="Proteomes" id="UP000027265"/>
    </source>
</evidence>
<dbReference type="STRING" id="933084.A0A067Q5Y2"/>
<proteinExistence type="predicted"/>
<protein>
    <recommendedName>
        <fullName evidence="9">tRNA-binding domain-containing protein</fullName>
    </recommendedName>
</protein>
<dbReference type="InterPro" id="IPR053836">
    <property type="entry name" value="Arc1-like_N"/>
</dbReference>
<dbReference type="InterPro" id="IPR051270">
    <property type="entry name" value="Tyrosine-tRNA_ligase_regulator"/>
</dbReference>
<evidence type="ECO:0000256" key="4">
    <source>
        <dbReference type="SAM" id="MobiDB-lite"/>
    </source>
</evidence>
<evidence type="ECO:0000256" key="2">
    <source>
        <dbReference type="ARBA" id="ARBA00022884"/>
    </source>
</evidence>
<dbReference type="CDD" id="cd10289">
    <property type="entry name" value="GST_C_AaRS_like"/>
    <property type="match status" value="1"/>
</dbReference>
<evidence type="ECO:0000256" key="3">
    <source>
        <dbReference type="PROSITE-ProRule" id="PRU00209"/>
    </source>
</evidence>
<dbReference type="PANTHER" id="PTHR11586:SF33">
    <property type="entry name" value="AMINOACYL TRNA SYNTHASE COMPLEX-INTERACTING MULTIFUNCTIONAL PROTEIN 1"/>
    <property type="match status" value="1"/>
</dbReference>
<dbReference type="InterPro" id="IPR036282">
    <property type="entry name" value="Glutathione-S-Trfase_C_sf"/>
</dbReference>
<dbReference type="SUPFAM" id="SSF47616">
    <property type="entry name" value="GST C-terminal domain-like"/>
    <property type="match status" value="1"/>
</dbReference>
<dbReference type="CDD" id="cd02799">
    <property type="entry name" value="tRNA_bind_EMAP-II_like"/>
    <property type="match status" value="1"/>
</dbReference>
<dbReference type="PANTHER" id="PTHR11586">
    <property type="entry name" value="TRNA-AMINOACYLATION COFACTOR ARC1 FAMILY MEMBER"/>
    <property type="match status" value="1"/>
</dbReference>
<dbReference type="InterPro" id="IPR012340">
    <property type="entry name" value="NA-bd_OB-fold"/>
</dbReference>
<reference evidence="8" key="1">
    <citation type="journal article" date="2014" name="Proc. Natl. Acad. Sci. U.S.A.">
        <title>Extensive sampling of basidiomycete genomes demonstrates inadequacy of the white-rot/brown-rot paradigm for wood decay fungi.</title>
        <authorList>
            <person name="Riley R."/>
            <person name="Salamov A.A."/>
            <person name="Brown D.W."/>
            <person name="Nagy L.G."/>
            <person name="Floudas D."/>
            <person name="Held B.W."/>
            <person name="Levasseur A."/>
            <person name="Lombard V."/>
            <person name="Morin E."/>
            <person name="Otillar R."/>
            <person name="Lindquist E.A."/>
            <person name="Sun H."/>
            <person name="LaButti K.M."/>
            <person name="Schmutz J."/>
            <person name="Jabbour D."/>
            <person name="Luo H."/>
            <person name="Baker S.E."/>
            <person name="Pisabarro A.G."/>
            <person name="Walton J.D."/>
            <person name="Blanchette R.A."/>
            <person name="Henrissat B."/>
            <person name="Martin F."/>
            <person name="Cullen D."/>
            <person name="Hibbett D.S."/>
            <person name="Grigoriev I.V."/>
        </authorList>
    </citation>
    <scope>NUCLEOTIDE SEQUENCE [LARGE SCALE GENOMIC DNA]</scope>
    <source>
        <strain evidence="8">MUCL 33604</strain>
    </source>
</reference>
<dbReference type="Gene3D" id="2.40.50.140">
    <property type="entry name" value="Nucleic acid-binding proteins"/>
    <property type="match status" value="1"/>
</dbReference>
<evidence type="ECO:0008006" key="9">
    <source>
        <dbReference type="Google" id="ProtNLM"/>
    </source>
</evidence>
<feature type="domain" description="GST C-terminal" evidence="5">
    <location>
        <begin position="17"/>
        <end position="178"/>
    </location>
</feature>
<dbReference type="InterPro" id="IPR010987">
    <property type="entry name" value="Glutathione-S-Trfase_C-like"/>
</dbReference>
<organism evidence="7 8">
    <name type="scientific">Jaapia argillacea MUCL 33604</name>
    <dbReference type="NCBI Taxonomy" id="933084"/>
    <lineage>
        <taxon>Eukaryota</taxon>
        <taxon>Fungi</taxon>
        <taxon>Dikarya</taxon>
        <taxon>Basidiomycota</taxon>
        <taxon>Agaricomycotina</taxon>
        <taxon>Agaricomycetes</taxon>
        <taxon>Agaricomycetidae</taxon>
        <taxon>Jaapiales</taxon>
        <taxon>Jaapiaceae</taxon>
        <taxon>Jaapia</taxon>
    </lineage>
</organism>
<feature type="region of interest" description="Disordered" evidence="4">
    <location>
        <begin position="168"/>
        <end position="272"/>
    </location>
</feature>
<dbReference type="Proteomes" id="UP000027265">
    <property type="component" value="Unassembled WGS sequence"/>
</dbReference>
<keyword evidence="8" id="KW-1185">Reference proteome</keyword>
<feature type="domain" description="TRNA-binding" evidence="6">
    <location>
        <begin position="271"/>
        <end position="377"/>
    </location>
</feature>
<evidence type="ECO:0000259" key="6">
    <source>
        <dbReference type="PROSITE" id="PS50886"/>
    </source>
</evidence>
<feature type="compositionally biased region" description="Basic and acidic residues" evidence="4">
    <location>
        <begin position="168"/>
        <end position="186"/>
    </location>
</feature>
<dbReference type="OrthoDB" id="19141at2759"/>
<dbReference type="InterPro" id="IPR002547">
    <property type="entry name" value="tRNA-bd_dom"/>
</dbReference>
<evidence type="ECO:0000256" key="1">
    <source>
        <dbReference type="ARBA" id="ARBA00022555"/>
    </source>
</evidence>
<evidence type="ECO:0000313" key="7">
    <source>
        <dbReference type="EMBL" id="KDQ62433.1"/>
    </source>
</evidence>
<dbReference type="GO" id="GO:0000049">
    <property type="term" value="F:tRNA binding"/>
    <property type="evidence" value="ECO:0007669"/>
    <property type="project" value="UniProtKB-UniRule"/>
</dbReference>
<dbReference type="GO" id="GO:0017102">
    <property type="term" value="C:methionyl glutamyl tRNA synthetase complex"/>
    <property type="evidence" value="ECO:0007669"/>
    <property type="project" value="TreeGrafter"/>
</dbReference>
<sequence length="445" mass="48393">MTLLPFTFKPKIFLNQCYRSRLISPSVLYRAMSTTVLSKLQSPLRDLVLGATQDGSQEFGKSEKDKAEVAEWIDKVAQGDVVKPESLKDLDVQITPRTYIVSNYLTAADVALYGALHPVLSQLQPAQYHTHPALTRYFDHVQSRPSVRKSAEALSPAYSLVAFDLENTPKAERKPDPPKKKEKVAASKEGTPAPEAAPAPPPAKDVSLVPTQTPVATEAGKPQKKEKESDKKDKKETEKKEKKEGAANEKGKKKGAASGTATPAEDSGEPVPSMIDLRVGLIVDVGKHPDADSLYVEQIDFGEETGPRTVVSGLVNYIPIEEMRNRLLVGVCNLKPANMRGVKSFAMVLAATSKEGKEGGIELIKPPPGSKPGDKVYFEGSEFENATPLSQLNPKKKIFETIQPGFTTLETREAAWINPATKSIHRIRTKNGICLAPTFVGASLS</sequence>
<dbReference type="Pfam" id="PF01588">
    <property type="entry name" value="tRNA_bind"/>
    <property type="match status" value="1"/>
</dbReference>
<dbReference type="SUPFAM" id="SSF50249">
    <property type="entry name" value="Nucleic acid-binding proteins"/>
    <property type="match status" value="1"/>
</dbReference>
<dbReference type="Pfam" id="PF21972">
    <property type="entry name" value="Arc1p_N_like"/>
    <property type="match status" value="1"/>
</dbReference>
<dbReference type="FunCoup" id="A0A067Q5Y2">
    <property type="interactions" value="22"/>
</dbReference>
<feature type="compositionally biased region" description="Basic and acidic residues" evidence="4">
    <location>
        <begin position="221"/>
        <end position="250"/>
    </location>
</feature>
<name>A0A067Q5Y2_9AGAM</name>
<gene>
    <name evidence="7" type="ORF">JAAARDRAFT_30344</name>
</gene>
<dbReference type="EMBL" id="KL197711">
    <property type="protein sequence ID" value="KDQ62433.1"/>
    <property type="molecule type" value="Genomic_DNA"/>
</dbReference>
<evidence type="ECO:0000259" key="5">
    <source>
        <dbReference type="PROSITE" id="PS50405"/>
    </source>
</evidence>
<dbReference type="Gene3D" id="1.20.1050.10">
    <property type="match status" value="1"/>
</dbReference>
<accession>A0A067Q5Y2</accession>
<keyword evidence="2 3" id="KW-0694">RNA-binding</keyword>
<dbReference type="PROSITE" id="PS50405">
    <property type="entry name" value="GST_CTER"/>
    <property type="match status" value="1"/>
</dbReference>
<keyword evidence="1 3" id="KW-0820">tRNA-binding</keyword>
<dbReference type="HOGENOM" id="CLU_009710_6_6_1"/>
<dbReference type="InParanoid" id="A0A067Q5Y2"/>